<name>A0A380T7Z4_9ZZZZ</name>
<organism evidence="2">
    <name type="scientific">metagenome</name>
    <dbReference type="NCBI Taxonomy" id="256318"/>
    <lineage>
        <taxon>unclassified sequences</taxon>
        <taxon>metagenomes</taxon>
    </lineage>
</organism>
<dbReference type="AlphaFoldDB" id="A0A380T7Z4"/>
<dbReference type="PIRSF" id="PIRSF021700">
    <property type="entry name" value="3_dmu_93_MTrfase"/>
    <property type="match status" value="1"/>
</dbReference>
<dbReference type="InterPro" id="IPR029068">
    <property type="entry name" value="Glyas_Bleomycin-R_OHBP_Dase"/>
</dbReference>
<dbReference type="InterPro" id="IPR028973">
    <property type="entry name" value="PhnB-like"/>
</dbReference>
<dbReference type="Pfam" id="PF06983">
    <property type="entry name" value="3-dmu-9_3-mt"/>
    <property type="match status" value="1"/>
</dbReference>
<feature type="domain" description="PhnB-like" evidence="1">
    <location>
        <begin position="2"/>
        <end position="117"/>
    </location>
</feature>
<dbReference type="SUPFAM" id="SSF54593">
    <property type="entry name" value="Glyoxalase/Bleomycin resistance protein/Dihydroxybiphenyl dioxygenase"/>
    <property type="match status" value="1"/>
</dbReference>
<reference evidence="2" key="1">
    <citation type="submission" date="2018-07" db="EMBL/GenBank/DDBJ databases">
        <authorList>
            <person name="Quirk P.G."/>
            <person name="Krulwich T.A."/>
        </authorList>
    </citation>
    <scope>NUCLEOTIDE SEQUENCE</scope>
</reference>
<protein>
    <recommendedName>
        <fullName evidence="1">PhnB-like domain-containing protein</fullName>
    </recommendedName>
</protein>
<evidence type="ECO:0000259" key="1">
    <source>
        <dbReference type="Pfam" id="PF06983"/>
    </source>
</evidence>
<dbReference type="Gene3D" id="3.10.180.10">
    <property type="entry name" value="2,3-Dihydroxybiphenyl 1,2-Dioxygenase, domain 1"/>
    <property type="match status" value="1"/>
</dbReference>
<dbReference type="InterPro" id="IPR009725">
    <property type="entry name" value="3_dmu_93_MTrfase"/>
</dbReference>
<dbReference type="EMBL" id="UIDG01000012">
    <property type="protein sequence ID" value="SUS03688.1"/>
    <property type="molecule type" value="Genomic_DNA"/>
</dbReference>
<proteinExistence type="predicted"/>
<dbReference type="PANTHER" id="PTHR33990:SF2">
    <property type="entry name" value="PHNB-LIKE DOMAIN-CONTAINING PROTEIN"/>
    <property type="match status" value="1"/>
</dbReference>
<dbReference type="PANTHER" id="PTHR33990">
    <property type="entry name" value="PROTEIN YJDN-RELATED"/>
    <property type="match status" value="1"/>
</dbReference>
<dbReference type="CDD" id="cd06588">
    <property type="entry name" value="PhnB_like"/>
    <property type="match status" value="1"/>
</dbReference>
<gene>
    <name evidence="2" type="ORF">DF3PB_1090008</name>
</gene>
<sequence length="163" mass="18275">MQKITPFLWFDDQAEQAARHYCSIFKNSRILEVARYNEAGPGKPGSVMVVKFRLGGQEFTALNGGPHFKFTEAVSFVINCANQREVDYYWRKLIAGGGRPSQCGWLKDKYGLSWQVVPTEAIELLQDADPAKAQRVMAALLQMVKLDLKALRKAAAGKPVRRS</sequence>
<accession>A0A380T7Z4</accession>
<evidence type="ECO:0000313" key="2">
    <source>
        <dbReference type="EMBL" id="SUS03688.1"/>
    </source>
</evidence>